<reference evidence="1 2" key="1">
    <citation type="submission" date="2019-01" db="EMBL/GenBank/DDBJ databases">
        <title>Whole Genome of Ornithobacterium rhinotracheale FARPER-174b.</title>
        <authorList>
            <person name="Tataje-Lavanda L.A."/>
            <person name="Montalvan A."/>
            <person name="Montesinos R."/>
            <person name="Zimic M."/>
            <person name="Fernandez-Sanchez M."/>
            <person name="Fernandez-Diaz M."/>
        </authorList>
    </citation>
    <scope>NUCLEOTIDE SEQUENCE [LARGE SCALE GENOMIC DNA]</scope>
    <source>
        <strain evidence="1 2">FARPER-174b</strain>
    </source>
</reference>
<dbReference type="EMBL" id="CP035107">
    <property type="protein sequence ID" value="QAR30364.1"/>
    <property type="molecule type" value="Genomic_DNA"/>
</dbReference>
<evidence type="ECO:0000313" key="2">
    <source>
        <dbReference type="Proteomes" id="UP000287701"/>
    </source>
</evidence>
<dbReference type="Proteomes" id="UP000287701">
    <property type="component" value="Chromosome"/>
</dbReference>
<accession>A0A3R5UUY0</accession>
<evidence type="ECO:0000313" key="1">
    <source>
        <dbReference type="EMBL" id="QAR30364.1"/>
    </source>
</evidence>
<dbReference type="AlphaFoldDB" id="A0A3R5UUY0"/>
<organism evidence="1 2">
    <name type="scientific">Ornithobacterium rhinotracheale</name>
    <dbReference type="NCBI Taxonomy" id="28251"/>
    <lineage>
        <taxon>Bacteria</taxon>
        <taxon>Pseudomonadati</taxon>
        <taxon>Bacteroidota</taxon>
        <taxon>Flavobacteriia</taxon>
        <taxon>Flavobacteriales</taxon>
        <taxon>Weeksellaceae</taxon>
        <taxon>Ornithobacterium</taxon>
    </lineage>
</organism>
<gene>
    <name evidence="1" type="ORF">EQP59_02835</name>
</gene>
<dbReference type="RefSeq" id="WP_128500859.1">
    <property type="nucleotide sequence ID" value="NZ_CP035107.1"/>
</dbReference>
<protein>
    <submittedName>
        <fullName evidence="1">Uncharacterized protein</fullName>
    </submittedName>
</protein>
<name>A0A3R5UUY0_ORNRH</name>
<dbReference type="OrthoDB" id="9864767at2"/>
<sequence length="134" mass="15855">MGRVEDKMLKEFLDNKENLLLEFSKIVNVKNLKYTIKELRSIENNMMRLLCDEKISELYNIYIGEVLLKNIKGEWSIGKFKKDLAYHKPIILKEDKNKMRLCPIADWFELLKMGKLKDGISGMVLRVIEFENIN</sequence>
<proteinExistence type="predicted"/>